<comment type="caution">
    <text evidence="4">The sequence shown here is derived from an EMBL/GenBank/DDBJ whole genome shotgun (WGS) entry which is preliminary data.</text>
</comment>
<name>A0A096CL01_FLAPL</name>
<dbReference type="PATRIC" id="fig|742738.3.peg.1855"/>
<protein>
    <recommendedName>
        <fullName evidence="6">Suppressor of fused-like domain-containing protein</fullName>
    </recommendedName>
</protein>
<dbReference type="Proteomes" id="UP000029585">
    <property type="component" value="Unassembled WGS sequence"/>
</dbReference>
<dbReference type="HOGENOM" id="CLU_026489_0_0_9"/>
<dbReference type="InterPro" id="IPR057154">
    <property type="entry name" value="DUF7832"/>
</dbReference>
<dbReference type="RefSeq" id="WP_227128336.1">
    <property type="nucleotide sequence ID" value="NZ_KN174163.1"/>
</dbReference>
<reference evidence="4 5" key="1">
    <citation type="submission" date="2011-08" db="EMBL/GenBank/DDBJ databases">
        <title>The Genome Sequence of Clostridium orbiscindens 1_3_50AFAA.</title>
        <authorList>
            <consortium name="The Broad Institute Genome Sequencing Platform"/>
            <person name="Earl A."/>
            <person name="Ward D."/>
            <person name="Feldgarden M."/>
            <person name="Gevers D."/>
            <person name="Daigneault M."/>
            <person name="Strauss J."/>
            <person name="Allen-Vercoe E."/>
            <person name="Young S.K."/>
            <person name="Zeng Q."/>
            <person name="Gargeya S."/>
            <person name="Fitzgerald M."/>
            <person name="Haas B."/>
            <person name="Abouelleil A."/>
            <person name="Alvarado L."/>
            <person name="Arachchi H.M."/>
            <person name="Berlin A."/>
            <person name="Brown A."/>
            <person name="Chapman S.B."/>
            <person name="Chen Z."/>
            <person name="Dunbar C."/>
            <person name="Freedman E."/>
            <person name="Gearin G."/>
            <person name="Gellesch M."/>
            <person name="Goldberg J."/>
            <person name="Griggs A."/>
            <person name="Gujja S."/>
            <person name="Heiman D."/>
            <person name="Howarth C."/>
            <person name="Larson L."/>
            <person name="Lui A."/>
            <person name="MacDonald P.J.P."/>
            <person name="Montmayeur A."/>
            <person name="Murphy C."/>
            <person name="Neiman D."/>
            <person name="Pearson M."/>
            <person name="Priest M."/>
            <person name="Roberts A."/>
            <person name="Saif S."/>
            <person name="Shea T."/>
            <person name="Shenoy N."/>
            <person name="Sisk P."/>
            <person name="Stolte C."/>
            <person name="Sykes S."/>
            <person name="Wortman J."/>
            <person name="Nusbaum C."/>
            <person name="Birren B."/>
        </authorList>
    </citation>
    <scope>NUCLEOTIDE SEQUENCE [LARGE SCALE GENOMIC DNA]</scope>
    <source>
        <strain evidence="4 5">1_3_50AFAA</strain>
    </source>
</reference>
<dbReference type="SUPFAM" id="SSF103359">
    <property type="entry name" value="Suppressor of Fused, N-terminal domain"/>
    <property type="match status" value="1"/>
</dbReference>
<dbReference type="InterPro" id="IPR020941">
    <property type="entry name" value="SUFU-like_domain"/>
</dbReference>
<feature type="domain" description="Immunity protein Imm33" evidence="2">
    <location>
        <begin position="544"/>
        <end position="633"/>
    </location>
</feature>
<keyword evidence="5" id="KW-1185">Reference proteome</keyword>
<organism evidence="4 5">
    <name type="scientific">Flavonifractor plautii 1_3_50AFAA</name>
    <dbReference type="NCBI Taxonomy" id="742738"/>
    <lineage>
        <taxon>Bacteria</taxon>
        <taxon>Bacillati</taxon>
        <taxon>Bacillota</taxon>
        <taxon>Clostridia</taxon>
        <taxon>Eubacteriales</taxon>
        <taxon>Oscillospiraceae</taxon>
        <taxon>Flavonifractor</taxon>
    </lineage>
</organism>
<gene>
    <name evidence="4" type="ORF">HMPREF9460_01805</name>
</gene>
<sequence length="719" mass="83705">MDNLLEQLEQWNKNDEFSRCIEAIEAIPEKERGYKLTVLLGRAYSNLAVLGDHKAHGDDDEVDKELIQHSIDILETVWKQGENDPYWNARMGYAHLMADDTAAVALEYGKRWLELEPDNPEAQKLVSDCEGYLSEEPVEMYGEADWDAVEKHIEKYFGYYDYVFHESVSTGIHLDICVIPPRKDHNYYTLVTFGMGAHRMNVPEELTEKKLERAELLINLPPDWKLSEEDWQEEKWYWPIDVLKWIARIPVKDRNTWLGWGHTISSGEPFAESTKLCGAMLLNPGVFGEPSYFCTLPDGDEVNFYQLIPLYKEEMEFKLENSVDELIDKCPDEILEVINPTRLNAITDEDTIGYDLAEMDNAESHLKRIRDLHLPVDELAAYNSMAVYLRWAMERGQMSNPFLTQYRNVVETVRAGNGPDLRVFIRDKLDGKLSTQFFDRVGSGFAQWYAQDNRSNPYVYLWDYRDCALAVLKDHTWNSIEEEEAAYLLLPYTEESYQAISAILDKRLKEFLETEFEDDPELRVARAADGKPPIIPDWDGPLFCYATDRIAQKGYKIKGAKRIMPEREEWGWESGWGFFSDDDMMDDELDDEKAGFYDIRDICRIDPTVVSLLSLPYGTYMEKNETGEWVEIEDDETELMTMQLDKIEDVLSENLGEGYRIVRDNDELSPIIEWVDWVNQSENDENEEAIRVEVHFEDGTEETFEKGITLRQIWHEDVL</sequence>
<dbReference type="Pfam" id="PF05076">
    <property type="entry name" value="SUFU"/>
    <property type="match status" value="1"/>
</dbReference>
<dbReference type="InterPro" id="IPR018689">
    <property type="entry name" value="Imm33_dom"/>
</dbReference>
<feature type="domain" description="DUF7832" evidence="3">
    <location>
        <begin position="359"/>
        <end position="468"/>
    </location>
</feature>
<evidence type="ECO:0000259" key="3">
    <source>
        <dbReference type="Pfam" id="PF25191"/>
    </source>
</evidence>
<dbReference type="EMBL" id="ADLO01000056">
    <property type="protein sequence ID" value="KGF55492.1"/>
    <property type="molecule type" value="Genomic_DNA"/>
</dbReference>
<evidence type="ECO:0000259" key="1">
    <source>
        <dbReference type="Pfam" id="PF05076"/>
    </source>
</evidence>
<evidence type="ECO:0000313" key="4">
    <source>
        <dbReference type="EMBL" id="KGF55492.1"/>
    </source>
</evidence>
<dbReference type="eggNOG" id="COG4859">
    <property type="taxonomic scope" value="Bacteria"/>
</dbReference>
<dbReference type="Pfam" id="PF09951">
    <property type="entry name" value="Imm33"/>
    <property type="match status" value="1"/>
</dbReference>
<dbReference type="AlphaFoldDB" id="A0A096CL01"/>
<dbReference type="InterPro" id="IPR037181">
    <property type="entry name" value="SUFU_N"/>
</dbReference>
<feature type="domain" description="Suppressor of fused-like" evidence="1">
    <location>
        <begin position="172"/>
        <end position="342"/>
    </location>
</feature>
<dbReference type="Pfam" id="PF25191">
    <property type="entry name" value="DUF7832"/>
    <property type="match status" value="1"/>
</dbReference>
<proteinExistence type="predicted"/>
<evidence type="ECO:0000259" key="2">
    <source>
        <dbReference type="Pfam" id="PF09951"/>
    </source>
</evidence>
<evidence type="ECO:0008006" key="6">
    <source>
        <dbReference type="Google" id="ProtNLM"/>
    </source>
</evidence>
<evidence type="ECO:0000313" key="5">
    <source>
        <dbReference type="Proteomes" id="UP000029585"/>
    </source>
</evidence>
<accession>A0A096CL01</accession>